<keyword evidence="6" id="KW-0368">Histidine biosynthesis</keyword>
<dbReference type="PANTHER" id="PTHR43643">
    <property type="entry name" value="HISTIDINOL-PHOSPHATE AMINOTRANSFERASE 2"/>
    <property type="match status" value="1"/>
</dbReference>
<dbReference type="Gene3D" id="3.90.1150.10">
    <property type="entry name" value="Aspartate Aminotransferase, domain 1"/>
    <property type="match status" value="1"/>
</dbReference>
<dbReference type="GO" id="GO:0000105">
    <property type="term" value="P:L-histidine biosynthetic process"/>
    <property type="evidence" value="ECO:0007669"/>
    <property type="project" value="UniProtKB-UniRule"/>
</dbReference>
<sequence length="366" mass="39857">MTESTARPGACRFLDETLARTLAPYTPGEQPKDVADLLKLNTNENPYPPSPQVVSALAAQDPADARLYPDPEATSFKQALSETFGRPTSWFSVGNGSDELLAMSFLAFAGQGIAFPDVTYGFYPTLAGLFGRKVRIVALHEDFTWSPDDYHGIRETVVIPNPNAPTGIAAPLDDVRALLAQDADRLVIMDEAYVDFGAASAVSLLDDFDNLLVLRTMSKSRSLAGARIAFSLSNPEIARVLEVVRFSFNPYNLDRAALVAGAAACRDAAYFEQTRERVMATRERTASALRGLGCTVLPSAANFLFVRPPAAVSAPRYISQLRERGIIVRYFNAPRTSGHVRVSIGLPQDMDRFIAASAEIFDRKDA</sequence>
<dbReference type="InterPro" id="IPR015421">
    <property type="entry name" value="PyrdxlP-dep_Trfase_major"/>
</dbReference>
<dbReference type="CDD" id="cd00609">
    <property type="entry name" value="AAT_like"/>
    <property type="match status" value="1"/>
</dbReference>
<keyword evidence="6" id="KW-0028">Amino-acid biosynthesis</keyword>
<dbReference type="InterPro" id="IPR004839">
    <property type="entry name" value="Aminotransferase_I/II_large"/>
</dbReference>
<dbReference type="InterPro" id="IPR005861">
    <property type="entry name" value="HisP_aminotrans"/>
</dbReference>
<dbReference type="GO" id="GO:0030170">
    <property type="term" value="F:pyridoxal phosphate binding"/>
    <property type="evidence" value="ECO:0007669"/>
    <property type="project" value="InterPro"/>
</dbReference>
<protein>
    <recommendedName>
        <fullName evidence="6">Histidinol-phosphate aminotransferase</fullName>
        <ecNumber evidence="6">2.6.1.9</ecNumber>
    </recommendedName>
    <alternativeName>
        <fullName evidence="6">Imidazole acetol-phosphate transaminase</fullName>
    </alternativeName>
</protein>
<dbReference type="EMBL" id="ACUX02000017">
    <property type="protein sequence ID" value="EEZ60648.1"/>
    <property type="molecule type" value="Genomic_DNA"/>
</dbReference>
<dbReference type="Proteomes" id="UP000006001">
    <property type="component" value="Unassembled WGS sequence"/>
</dbReference>
<dbReference type="Pfam" id="PF00155">
    <property type="entry name" value="Aminotran_1_2"/>
    <property type="match status" value="1"/>
</dbReference>
<dbReference type="GO" id="GO:0004400">
    <property type="term" value="F:histidinol-phosphate transaminase activity"/>
    <property type="evidence" value="ECO:0007669"/>
    <property type="project" value="UniProtKB-UniRule"/>
</dbReference>
<dbReference type="eggNOG" id="COG0079">
    <property type="taxonomic scope" value="Bacteria"/>
</dbReference>
<comment type="caution">
    <text evidence="8">The sequence shown here is derived from an EMBL/GenBank/DDBJ whole genome shotgun (WGS) entry which is preliminary data.</text>
</comment>
<dbReference type="AlphaFoldDB" id="D0WIP9"/>
<dbReference type="SUPFAM" id="SSF53383">
    <property type="entry name" value="PLP-dependent transferases"/>
    <property type="match status" value="1"/>
</dbReference>
<evidence type="ECO:0000256" key="3">
    <source>
        <dbReference type="ARBA" id="ARBA00022576"/>
    </source>
</evidence>
<dbReference type="STRING" id="649764.HMPREF0762_01724"/>
<comment type="pathway">
    <text evidence="6">Amino-acid biosynthesis; L-histidine biosynthesis; L-histidine from 5-phospho-alpha-D-ribose 1-diphosphate: step 7/9.</text>
</comment>
<comment type="catalytic activity">
    <reaction evidence="6">
        <text>L-histidinol phosphate + 2-oxoglutarate = 3-(imidazol-4-yl)-2-oxopropyl phosphate + L-glutamate</text>
        <dbReference type="Rhea" id="RHEA:23744"/>
        <dbReference type="ChEBI" id="CHEBI:16810"/>
        <dbReference type="ChEBI" id="CHEBI:29985"/>
        <dbReference type="ChEBI" id="CHEBI:57766"/>
        <dbReference type="ChEBI" id="CHEBI:57980"/>
        <dbReference type="EC" id="2.6.1.9"/>
    </reaction>
</comment>
<accession>D0WIP9</accession>
<evidence type="ECO:0000256" key="1">
    <source>
        <dbReference type="ARBA" id="ARBA00001933"/>
    </source>
</evidence>
<dbReference type="HOGENOM" id="CLU_017584_3_0_11"/>
<evidence type="ECO:0000313" key="9">
    <source>
        <dbReference type="Proteomes" id="UP000006001"/>
    </source>
</evidence>
<evidence type="ECO:0000259" key="7">
    <source>
        <dbReference type="Pfam" id="PF00155"/>
    </source>
</evidence>
<dbReference type="HAMAP" id="MF_01023">
    <property type="entry name" value="HisC_aminotrans_2"/>
    <property type="match status" value="1"/>
</dbReference>
<dbReference type="GeneID" id="85008199"/>
<name>D0WIP9_SLAES</name>
<dbReference type="InterPro" id="IPR015424">
    <property type="entry name" value="PyrdxlP-dep_Trfase"/>
</dbReference>
<evidence type="ECO:0000256" key="4">
    <source>
        <dbReference type="ARBA" id="ARBA00022679"/>
    </source>
</evidence>
<dbReference type="UniPathway" id="UPA00031">
    <property type="reaction ID" value="UER00012"/>
</dbReference>
<keyword evidence="3 6" id="KW-0032">Aminotransferase</keyword>
<dbReference type="InterPro" id="IPR015422">
    <property type="entry name" value="PyrdxlP-dep_Trfase_small"/>
</dbReference>
<keyword evidence="5 6" id="KW-0663">Pyridoxal phosphate</keyword>
<feature type="domain" description="Aminotransferase class I/classII large" evidence="7">
    <location>
        <begin position="36"/>
        <end position="355"/>
    </location>
</feature>
<dbReference type="InterPro" id="IPR001917">
    <property type="entry name" value="Aminotrans_II_pyridoxalP_BS"/>
</dbReference>
<proteinExistence type="inferred from homology"/>
<feature type="modified residue" description="N6-(pyridoxal phosphate)lysine" evidence="6">
    <location>
        <position position="219"/>
    </location>
</feature>
<dbReference type="PANTHER" id="PTHR43643:SF3">
    <property type="entry name" value="HISTIDINOL-PHOSPHATE AMINOTRANSFERASE"/>
    <property type="match status" value="1"/>
</dbReference>
<comment type="subunit">
    <text evidence="2 6">Homodimer.</text>
</comment>
<reference evidence="8" key="1">
    <citation type="submission" date="2009-10" db="EMBL/GenBank/DDBJ databases">
        <authorList>
            <person name="Weinstock G."/>
            <person name="Sodergren E."/>
            <person name="Clifton S."/>
            <person name="Fulton L."/>
            <person name="Fulton B."/>
            <person name="Courtney L."/>
            <person name="Fronick C."/>
            <person name="Harrison M."/>
            <person name="Strong C."/>
            <person name="Farmer C."/>
            <person name="Delahaunty K."/>
            <person name="Markovic C."/>
            <person name="Hall O."/>
            <person name="Minx P."/>
            <person name="Tomlinson C."/>
            <person name="Mitreva M."/>
            <person name="Nelson J."/>
            <person name="Hou S."/>
            <person name="Wollam A."/>
            <person name="Pepin K.H."/>
            <person name="Johnson M."/>
            <person name="Bhonagiri V."/>
            <person name="Nash W.E."/>
            <person name="Warren W."/>
            <person name="Chinwalla A."/>
            <person name="Mardis E.R."/>
            <person name="Wilson R.K."/>
        </authorList>
    </citation>
    <scope>NUCLEOTIDE SEQUENCE [LARGE SCALE GENOMIC DNA]</scope>
    <source>
        <strain evidence="8">ATCC 700122</strain>
    </source>
</reference>
<dbReference type="OrthoDB" id="9809616at2"/>
<organism evidence="8 9">
    <name type="scientific">Slackia exigua (strain ATCC 700122 / DSM 15923 / CIP 105133 / JCM 11022 / KCTC 5966 / S-7)</name>
    <dbReference type="NCBI Taxonomy" id="649764"/>
    <lineage>
        <taxon>Bacteria</taxon>
        <taxon>Bacillati</taxon>
        <taxon>Actinomycetota</taxon>
        <taxon>Coriobacteriia</taxon>
        <taxon>Eggerthellales</taxon>
        <taxon>Eggerthellaceae</taxon>
        <taxon>Slackia</taxon>
    </lineage>
</organism>
<dbReference type="PROSITE" id="PS00599">
    <property type="entry name" value="AA_TRANSFER_CLASS_2"/>
    <property type="match status" value="1"/>
</dbReference>
<evidence type="ECO:0000256" key="5">
    <source>
        <dbReference type="ARBA" id="ARBA00022898"/>
    </source>
</evidence>
<dbReference type="RefSeq" id="WP_006363001.1">
    <property type="nucleotide sequence ID" value="NZ_GG700631.1"/>
</dbReference>
<dbReference type="Gene3D" id="3.40.640.10">
    <property type="entry name" value="Type I PLP-dependent aspartate aminotransferase-like (Major domain)"/>
    <property type="match status" value="1"/>
</dbReference>
<dbReference type="EC" id="2.6.1.9" evidence="6"/>
<keyword evidence="4 6" id="KW-0808">Transferase</keyword>
<evidence type="ECO:0000313" key="8">
    <source>
        <dbReference type="EMBL" id="EEZ60648.1"/>
    </source>
</evidence>
<keyword evidence="9" id="KW-1185">Reference proteome</keyword>
<dbReference type="InterPro" id="IPR050106">
    <property type="entry name" value="HistidinolP_aminotransfase"/>
</dbReference>
<evidence type="ECO:0000256" key="2">
    <source>
        <dbReference type="ARBA" id="ARBA00011738"/>
    </source>
</evidence>
<gene>
    <name evidence="6" type="primary">hisC</name>
    <name evidence="8" type="ORF">HMPREF0762_01724</name>
</gene>
<comment type="similarity">
    <text evidence="6">Belongs to the class-II pyridoxal-phosphate-dependent aminotransferase family. Histidinol-phosphate aminotransferase subfamily.</text>
</comment>
<evidence type="ECO:0000256" key="6">
    <source>
        <dbReference type="HAMAP-Rule" id="MF_01023"/>
    </source>
</evidence>
<comment type="cofactor">
    <cofactor evidence="1 6">
        <name>pyridoxal 5'-phosphate</name>
        <dbReference type="ChEBI" id="CHEBI:597326"/>
    </cofactor>
</comment>